<gene>
    <name evidence="2" type="ORF">H4O18_20410</name>
</gene>
<protein>
    <submittedName>
        <fullName evidence="2">PKD domain-containing protein</fullName>
    </submittedName>
</protein>
<dbReference type="Proteomes" id="UP000618952">
    <property type="component" value="Unassembled WGS sequence"/>
</dbReference>
<dbReference type="EMBL" id="JACLHY010000033">
    <property type="protein sequence ID" value="MBC8770371.1"/>
    <property type="molecule type" value="Genomic_DNA"/>
</dbReference>
<dbReference type="CDD" id="cd00146">
    <property type="entry name" value="PKD"/>
    <property type="match status" value="1"/>
</dbReference>
<dbReference type="InterPro" id="IPR022409">
    <property type="entry name" value="PKD/Chitinase_dom"/>
</dbReference>
<keyword evidence="3" id="KW-1185">Reference proteome</keyword>
<dbReference type="InterPro" id="IPR011044">
    <property type="entry name" value="Quino_amine_DH_bsu"/>
</dbReference>
<organism evidence="2 3">
    <name type="scientific">Arenibacter arenosicollis</name>
    <dbReference type="NCBI Taxonomy" id="2762274"/>
    <lineage>
        <taxon>Bacteria</taxon>
        <taxon>Pseudomonadati</taxon>
        <taxon>Bacteroidota</taxon>
        <taxon>Flavobacteriia</taxon>
        <taxon>Flavobacteriales</taxon>
        <taxon>Flavobacteriaceae</taxon>
        <taxon>Arenibacter</taxon>
    </lineage>
</organism>
<dbReference type="InterPro" id="IPR035986">
    <property type="entry name" value="PKD_dom_sf"/>
</dbReference>
<dbReference type="InterPro" id="IPR013783">
    <property type="entry name" value="Ig-like_fold"/>
</dbReference>
<sequence>MLIFVVSCTKDEKADGMDPELETNLTACFSVSKDTLTLGESLQLINCSKDAVIYSYDFGNNETSNQESPSITFKEGGNFTITLVTYDDQRHSETSSHTVFVETPVDSYYHFPDISHGLNGLPIGIGINPHNGNIYYLEKSEDLVGLTLPKFYYKELNNNFIPTTNYIADMQFNSGHGFINFLGNGNKNIHFSRTLPELYGSQEITLKSTWLLMSTVNSATKYLYGTLKEDVNSIFYGTQKDNGIYKAVIEKRNANGDAFDVQFKTIGSNNAMLADMIKTENGYVAFGGTFDKNITTPHITNYSPTLIFFDTNLAVTKTVAYGHTVLGTHITEANHLNGAYHIIQLSNGNLATYGNGELTVSKPDGGLITSHYFSIHNDIQAMISLGDTFVISTGDGYLRKYDPNGTEIGKLKYNGNFIPDLLEINNNLFFVAGYRTTDKIVNLGDLSVVKILYGAVDKDLNLISLESIFN</sequence>
<dbReference type="RefSeq" id="WP_187588124.1">
    <property type="nucleotide sequence ID" value="NZ_JACLHY010000033.1"/>
</dbReference>
<feature type="domain" description="PKD" evidence="1">
    <location>
        <begin position="48"/>
        <end position="108"/>
    </location>
</feature>
<dbReference type="SUPFAM" id="SSF50969">
    <property type="entry name" value="YVTN repeat-like/Quinoprotein amine dehydrogenase"/>
    <property type="match status" value="1"/>
</dbReference>
<proteinExistence type="predicted"/>
<evidence type="ECO:0000313" key="3">
    <source>
        <dbReference type="Proteomes" id="UP000618952"/>
    </source>
</evidence>
<name>A0ABR7QT50_9FLAO</name>
<evidence type="ECO:0000259" key="1">
    <source>
        <dbReference type="PROSITE" id="PS50093"/>
    </source>
</evidence>
<reference evidence="2 3" key="1">
    <citation type="submission" date="2020-08" db="EMBL/GenBank/DDBJ databases">
        <title>Arenibacter gaetbuli sp. nov., isolated from a sand dune.</title>
        <authorList>
            <person name="Park S."/>
            <person name="Yoon J.-H."/>
        </authorList>
    </citation>
    <scope>NUCLEOTIDE SEQUENCE [LARGE SCALE GENOMIC DNA]</scope>
    <source>
        <strain evidence="2 3">BSSL-BM3</strain>
    </source>
</reference>
<dbReference type="Pfam" id="PF18911">
    <property type="entry name" value="PKD_4"/>
    <property type="match status" value="1"/>
</dbReference>
<evidence type="ECO:0000313" key="2">
    <source>
        <dbReference type="EMBL" id="MBC8770371.1"/>
    </source>
</evidence>
<dbReference type="SUPFAM" id="SSF49299">
    <property type="entry name" value="PKD domain"/>
    <property type="match status" value="1"/>
</dbReference>
<dbReference type="Gene3D" id="2.60.40.10">
    <property type="entry name" value="Immunoglobulins"/>
    <property type="match status" value="1"/>
</dbReference>
<dbReference type="InterPro" id="IPR000601">
    <property type="entry name" value="PKD_dom"/>
</dbReference>
<comment type="caution">
    <text evidence="2">The sequence shown here is derived from an EMBL/GenBank/DDBJ whole genome shotgun (WGS) entry which is preliminary data.</text>
</comment>
<dbReference type="SMART" id="SM00089">
    <property type="entry name" value="PKD"/>
    <property type="match status" value="1"/>
</dbReference>
<accession>A0ABR7QT50</accession>
<dbReference type="PROSITE" id="PS50093">
    <property type="entry name" value="PKD"/>
    <property type="match status" value="1"/>
</dbReference>